<comment type="caution">
    <text evidence="1">The sequence shown here is derived from an EMBL/GenBank/DDBJ whole genome shotgun (WGS) entry which is preliminary data.</text>
</comment>
<dbReference type="SUPFAM" id="SSF47616">
    <property type="entry name" value="GST C-terminal domain-like"/>
    <property type="match status" value="1"/>
</dbReference>
<accession>A0AA89AFU5</accession>
<dbReference type="GO" id="GO:0006559">
    <property type="term" value="P:L-phenylalanine catabolic process"/>
    <property type="evidence" value="ECO:0007669"/>
    <property type="project" value="TreeGrafter"/>
</dbReference>
<protein>
    <recommendedName>
        <fullName evidence="3">Glutathione S-transferase</fullName>
    </recommendedName>
</protein>
<dbReference type="AlphaFoldDB" id="A0AA89AFU5"/>
<dbReference type="PANTHER" id="PTHR42673:SF4">
    <property type="entry name" value="MALEYLACETOACETATE ISOMERASE"/>
    <property type="match status" value="1"/>
</dbReference>
<dbReference type="EMBL" id="JAVXUP010002957">
    <property type="protein sequence ID" value="KAK3000662.1"/>
    <property type="molecule type" value="Genomic_DNA"/>
</dbReference>
<name>A0AA89AFU5_9ASTE</name>
<sequence>MGYVPVLVDDTVVVSDSFAIILKYIEENVSPGAKLPWAQYHIRKGFVALEKLLNEFSGKYATGDEIFLADIYILHPSSVMLSQGSALI</sequence>
<dbReference type="InterPro" id="IPR036282">
    <property type="entry name" value="Glutathione-S-Trfase_C_sf"/>
</dbReference>
<keyword evidence="2" id="KW-1185">Reference proteome</keyword>
<dbReference type="PANTHER" id="PTHR42673">
    <property type="entry name" value="MALEYLACETOACETATE ISOMERASE"/>
    <property type="match status" value="1"/>
</dbReference>
<reference evidence="1" key="1">
    <citation type="submission" date="2022-12" db="EMBL/GenBank/DDBJ databases">
        <title>Draft genome assemblies for two species of Escallonia (Escalloniales).</title>
        <authorList>
            <person name="Chanderbali A."/>
            <person name="Dervinis C."/>
            <person name="Anghel I."/>
            <person name="Soltis D."/>
            <person name="Soltis P."/>
            <person name="Zapata F."/>
        </authorList>
    </citation>
    <scope>NUCLEOTIDE SEQUENCE</scope>
    <source>
        <strain evidence="1">UCBG64.0493</strain>
        <tissue evidence="1">Leaf</tissue>
    </source>
</reference>
<dbReference type="GO" id="GO:0004364">
    <property type="term" value="F:glutathione transferase activity"/>
    <property type="evidence" value="ECO:0007669"/>
    <property type="project" value="TreeGrafter"/>
</dbReference>
<dbReference type="Gene3D" id="1.20.1050.10">
    <property type="match status" value="1"/>
</dbReference>
<dbReference type="GO" id="GO:0016034">
    <property type="term" value="F:maleylacetoacetate isomerase activity"/>
    <property type="evidence" value="ECO:0007669"/>
    <property type="project" value="TreeGrafter"/>
</dbReference>
<evidence type="ECO:0008006" key="3">
    <source>
        <dbReference type="Google" id="ProtNLM"/>
    </source>
</evidence>
<dbReference type="Proteomes" id="UP001188597">
    <property type="component" value="Unassembled WGS sequence"/>
</dbReference>
<dbReference type="GO" id="GO:0006749">
    <property type="term" value="P:glutathione metabolic process"/>
    <property type="evidence" value="ECO:0007669"/>
    <property type="project" value="TreeGrafter"/>
</dbReference>
<proteinExistence type="predicted"/>
<evidence type="ECO:0000313" key="2">
    <source>
        <dbReference type="Proteomes" id="UP001188597"/>
    </source>
</evidence>
<evidence type="ECO:0000313" key="1">
    <source>
        <dbReference type="EMBL" id="KAK3000662.1"/>
    </source>
</evidence>
<organism evidence="1 2">
    <name type="scientific">Escallonia herrerae</name>
    <dbReference type="NCBI Taxonomy" id="1293975"/>
    <lineage>
        <taxon>Eukaryota</taxon>
        <taxon>Viridiplantae</taxon>
        <taxon>Streptophyta</taxon>
        <taxon>Embryophyta</taxon>
        <taxon>Tracheophyta</taxon>
        <taxon>Spermatophyta</taxon>
        <taxon>Magnoliopsida</taxon>
        <taxon>eudicotyledons</taxon>
        <taxon>Gunneridae</taxon>
        <taxon>Pentapetalae</taxon>
        <taxon>asterids</taxon>
        <taxon>campanulids</taxon>
        <taxon>Escalloniales</taxon>
        <taxon>Escalloniaceae</taxon>
        <taxon>Escallonia</taxon>
    </lineage>
</organism>
<gene>
    <name evidence="1" type="ORF">RJ639_020671</name>
</gene>